<evidence type="ECO:0000256" key="13">
    <source>
        <dbReference type="SAM" id="Coils"/>
    </source>
</evidence>
<evidence type="ECO:0000256" key="1">
    <source>
        <dbReference type="ARBA" id="ARBA00000085"/>
    </source>
</evidence>
<keyword evidence="14" id="KW-0472">Membrane</keyword>
<keyword evidence="7 14" id="KW-0812">Transmembrane</keyword>
<dbReference type="Proteomes" id="UP001589670">
    <property type="component" value="Unassembled WGS sequence"/>
</dbReference>
<reference evidence="16 17" key="1">
    <citation type="submission" date="2024-09" db="EMBL/GenBank/DDBJ databases">
        <authorList>
            <person name="Sun Q."/>
            <person name="Mori K."/>
        </authorList>
    </citation>
    <scope>NUCLEOTIDE SEQUENCE [LARGE SCALE GENOMIC DNA]</scope>
    <source>
        <strain evidence="16 17">CECT 9424</strain>
    </source>
</reference>
<dbReference type="GO" id="GO:0005524">
    <property type="term" value="F:ATP binding"/>
    <property type="evidence" value="ECO:0007669"/>
    <property type="project" value="UniProtKB-KW"/>
</dbReference>
<protein>
    <recommendedName>
        <fullName evidence="3">histidine kinase</fullName>
        <ecNumber evidence="3">2.7.13.3</ecNumber>
    </recommendedName>
</protein>
<evidence type="ECO:0000256" key="3">
    <source>
        <dbReference type="ARBA" id="ARBA00012438"/>
    </source>
</evidence>
<sequence>MTTSERPDQPPRPRTIPWRARLVLAGLFLIAVVVVLTTHRMLTDRFTENTRNRAELRLLLYSGNLLSELRQNAIVPQLLARDPTLISALNSQDYARSTQRLISFLDEIGAASLTLLDRDGRAVAATERTQLGTNLRQAPYFVDAMRSRDTVFKVLRQEAGQFSFYYSRRIEGPSGALGVILVEVDLQKFERAWAGISDAVMVSDSEGVIVLATEPRWRGLTEAEALAREPADSAIERAIDATSDWTTLPADAYLSGQAVMRVEGRVAFRGWRIASFTTYATVRDKVNGYIALEIMGFAILMALAFYFLNRRATSRMMLFQRESAELRALNARLQREIAERRRVQETLAQAEQTLQQSSKLAVLGEMSAAVSHELNQPLAAMKTYLAGARLLLGRNRPDEALVSFQRIDDLIERMGAITRQLKSYARHSDDSFAPVDMADALASALAMMEPQLRKRKVQITRTLPSGPVMVMGDRVRIEQVIVNLLRNALDATENTPEAAIDILLVAGETAVLTVRDNGGGIDNMDKLFEPFYTTKLPGDGVGLGLAISSGIVNDLGGRLTARNAEGGGAVFEMQLPILTQETPEETRAAE</sequence>
<dbReference type="Gene3D" id="1.10.287.130">
    <property type="match status" value="1"/>
</dbReference>
<dbReference type="EMBL" id="JBHMEC010000017">
    <property type="protein sequence ID" value="MFB9150607.1"/>
    <property type="molecule type" value="Genomic_DNA"/>
</dbReference>
<dbReference type="PRINTS" id="PR00344">
    <property type="entry name" value="BCTRLSENSOR"/>
</dbReference>
<dbReference type="InterPro" id="IPR003594">
    <property type="entry name" value="HATPase_dom"/>
</dbReference>
<dbReference type="SUPFAM" id="SSF47384">
    <property type="entry name" value="Homodimeric domain of signal transducing histidine kinase"/>
    <property type="match status" value="1"/>
</dbReference>
<keyword evidence="6" id="KW-0808">Transferase</keyword>
<dbReference type="PROSITE" id="PS50109">
    <property type="entry name" value="HIS_KIN"/>
    <property type="match status" value="1"/>
</dbReference>
<accession>A0ABV5I1Y7</accession>
<comment type="catalytic activity">
    <reaction evidence="1">
        <text>ATP + protein L-histidine = ADP + protein N-phospho-L-histidine.</text>
        <dbReference type="EC" id="2.7.13.3"/>
    </reaction>
</comment>
<gene>
    <name evidence="16" type="ORF">ACFFU4_12690</name>
</gene>
<keyword evidence="9" id="KW-0418">Kinase</keyword>
<dbReference type="InterPro" id="IPR004358">
    <property type="entry name" value="Sig_transdc_His_kin-like_C"/>
</dbReference>
<dbReference type="InterPro" id="IPR036890">
    <property type="entry name" value="HATPase_C_sf"/>
</dbReference>
<dbReference type="PANTHER" id="PTHR43065:SF46">
    <property type="entry name" value="C4-DICARBOXYLATE TRANSPORT SENSOR PROTEIN DCTB"/>
    <property type="match status" value="1"/>
</dbReference>
<dbReference type="InterPro" id="IPR029151">
    <property type="entry name" value="Sensor-like_sf"/>
</dbReference>
<dbReference type="SUPFAM" id="SSF55874">
    <property type="entry name" value="ATPase domain of HSP90 chaperone/DNA topoisomerase II/histidine kinase"/>
    <property type="match status" value="1"/>
</dbReference>
<feature type="coiled-coil region" evidence="13">
    <location>
        <begin position="316"/>
        <end position="360"/>
    </location>
</feature>
<evidence type="ECO:0000256" key="11">
    <source>
        <dbReference type="ARBA" id="ARBA00022989"/>
    </source>
</evidence>
<organism evidence="16 17">
    <name type="scientific">Roseovarius ramblicola</name>
    <dbReference type="NCBI Taxonomy" id="2022336"/>
    <lineage>
        <taxon>Bacteria</taxon>
        <taxon>Pseudomonadati</taxon>
        <taxon>Pseudomonadota</taxon>
        <taxon>Alphaproteobacteria</taxon>
        <taxon>Rhodobacterales</taxon>
        <taxon>Roseobacteraceae</taxon>
        <taxon>Roseovarius</taxon>
    </lineage>
</organism>
<dbReference type="SUPFAM" id="SSF103190">
    <property type="entry name" value="Sensory domain-like"/>
    <property type="match status" value="1"/>
</dbReference>
<dbReference type="RefSeq" id="WP_377070141.1">
    <property type="nucleotide sequence ID" value="NZ_JBHMEC010000017.1"/>
</dbReference>
<feature type="transmembrane region" description="Helical" evidence="14">
    <location>
        <begin position="288"/>
        <end position="308"/>
    </location>
</feature>
<evidence type="ECO:0000256" key="2">
    <source>
        <dbReference type="ARBA" id="ARBA00004651"/>
    </source>
</evidence>
<dbReference type="EC" id="2.7.13.3" evidence="3"/>
<dbReference type="InterPro" id="IPR017055">
    <property type="entry name" value="Sig_transdc_His_kinase_DctB"/>
</dbReference>
<evidence type="ECO:0000256" key="14">
    <source>
        <dbReference type="SAM" id="Phobius"/>
    </source>
</evidence>
<dbReference type="InterPro" id="IPR036097">
    <property type="entry name" value="HisK_dim/P_sf"/>
</dbReference>
<dbReference type="Pfam" id="PF00512">
    <property type="entry name" value="HisKA"/>
    <property type="match status" value="1"/>
</dbReference>
<dbReference type="PANTHER" id="PTHR43065">
    <property type="entry name" value="SENSOR HISTIDINE KINASE"/>
    <property type="match status" value="1"/>
</dbReference>
<feature type="domain" description="Histidine kinase" evidence="15">
    <location>
        <begin position="369"/>
        <end position="579"/>
    </location>
</feature>
<evidence type="ECO:0000256" key="7">
    <source>
        <dbReference type="ARBA" id="ARBA00022692"/>
    </source>
</evidence>
<dbReference type="Gene3D" id="3.30.450.20">
    <property type="entry name" value="PAS domain"/>
    <property type="match status" value="2"/>
</dbReference>
<dbReference type="InterPro" id="IPR005467">
    <property type="entry name" value="His_kinase_dom"/>
</dbReference>
<keyword evidence="4" id="KW-1003">Cell membrane</keyword>
<dbReference type="SMART" id="SM00388">
    <property type="entry name" value="HisKA"/>
    <property type="match status" value="1"/>
</dbReference>
<keyword evidence="12" id="KW-0902">Two-component regulatory system</keyword>
<evidence type="ECO:0000256" key="8">
    <source>
        <dbReference type="ARBA" id="ARBA00022741"/>
    </source>
</evidence>
<dbReference type="SMART" id="SM00387">
    <property type="entry name" value="HATPase_c"/>
    <property type="match status" value="1"/>
</dbReference>
<dbReference type="Gene3D" id="3.30.565.10">
    <property type="entry name" value="Histidine kinase-like ATPase, C-terminal domain"/>
    <property type="match status" value="1"/>
</dbReference>
<dbReference type="Pfam" id="PF02518">
    <property type="entry name" value="HATPase_c"/>
    <property type="match status" value="1"/>
</dbReference>
<dbReference type="CDD" id="cd00082">
    <property type="entry name" value="HisKA"/>
    <property type="match status" value="1"/>
</dbReference>
<dbReference type="PIRSF" id="PIRSF036431">
    <property type="entry name" value="STHK_DctB"/>
    <property type="match status" value="1"/>
</dbReference>
<evidence type="ECO:0000313" key="17">
    <source>
        <dbReference type="Proteomes" id="UP001589670"/>
    </source>
</evidence>
<name>A0ABV5I1Y7_9RHOB</name>
<comment type="subcellular location">
    <subcellularLocation>
        <location evidence="2">Cell membrane</location>
        <topology evidence="2">Multi-pass membrane protein</topology>
    </subcellularLocation>
</comment>
<evidence type="ECO:0000256" key="10">
    <source>
        <dbReference type="ARBA" id="ARBA00022840"/>
    </source>
</evidence>
<keyword evidence="8" id="KW-0547">Nucleotide-binding</keyword>
<proteinExistence type="predicted"/>
<keyword evidence="11 14" id="KW-1133">Transmembrane helix</keyword>
<evidence type="ECO:0000256" key="9">
    <source>
        <dbReference type="ARBA" id="ARBA00022777"/>
    </source>
</evidence>
<evidence type="ECO:0000256" key="6">
    <source>
        <dbReference type="ARBA" id="ARBA00022679"/>
    </source>
</evidence>
<evidence type="ECO:0000256" key="4">
    <source>
        <dbReference type="ARBA" id="ARBA00022475"/>
    </source>
</evidence>
<evidence type="ECO:0000313" key="16">
    <source>
        <dbReference type="EMBL" id="MFB9150607.1"/>
    </source>
</evidence>
<evidence type="ECO:0000259" key="15">
    <source>
        <dbReference type="PROSITE" id="PS50109"/>
    </source>
</evidence>
<keyword evidence="10 16" id="KW-0067">ATP-binding</keyword>
<evidence type="ECO:0000256" key="5">
    <source>
        <dbReference type="ARBA" id="ARBA00022553"/>
    </source>
</evidence>
<keyword evidence="13" id="KW-0175">Coiled coil</keyword>
<evidence type="ECO:0000256" key="12">
    <source>
        <dbReference type="ARBA" id="ARBA00023012"/>
    </source>
</evidence>
<feature type="transmembrane region" description="Helical" evidence="14">
    <location>
        <begin position="21"/>
        <end position="42"/>
    </location>
</feature>
<comment type="caution">
    <text evidence="16">The sequence shown here is derived from an EMBL/GenBank/DDBJ whole genome shotgun (WGS) entry which is preliminary data.</text>
</comment>
<keyword evidence="5" id="KW-0597">Phosphoprotein</keyword>
<dbReference type="InterPro" id="IPR003661">
    <property type="entry name" value="HisK_dim/P_dom"/>
</dbReference>
<keyword evidence="17" id="KW-1185">Reference proteome</keyword>